<feature type="compositionally biased region" description="Pro residues" evidence="7">
    <location>
        <begin position="398"/>
        <end position="421"/>
    </location>
</feature>
<dbReference type="FunFam" id="1.10.10.60:FF:000092">
    <property type="entry name" value="Trihelix transcription factor GT-2"/>
    <property type="match status" value="1"/>
</dbReference>
<feature type="domain" description="Myb-like" evidence="8">
    <location>
        <begin position="64"/>
        <end position="122"/>
    </location>
</feature>
<comment type="caution">
    <text evidence="9">The sequence shown here is derived from an EMBL/GenBank/DDBJ whole genome shotgun (WGS) entry which is preliminary data.</text>
</comment>
<keyword evidence="6" id="KW-0539">Nucleus</keyword>
<evidence type="ECO:0000259" key="8">
    <source>
        <dbReference type="PROSITE" id="PS50090"/>
    </source>
</evidence>
<feature type="compositionally biased region" description="Low complexity" evidence="7">
    <location>
        <begin position="383"/>
        <end position="397"/>
    </location>
</feature>
<evidence type="ECO:0000313" key="9">
    <source>
        <dbReference type="EMBL" id="GMH17107.1"/>
    </source>
</evidence>
<dbReference type="InterPro" id="IPR001005">
    <property type="entry name" value="SANT/Myb"/>
</dbReference>
<keyword evidence="10" id="KW-1185">Reference proteome</keyword>
<keyword evidence="2" id="KW-0677">Repeat</keyword>
<dbReference type="SMART" id="SM00717">
    <property type="entry name" value="SANT"/>
    <property type="match status" value="2"/>
</dbReference>
<dbReference type="GO" id="GO:0003677">
    <property type="term" value="F:DNA binding"/>
    <property type="evidence" value="ECO:0007669"/>
    <property type="project" value="UniProtKB-KW"/>
</dbReference>
<evidence type="ECO:0000256" key="1">
    <source>
        <dbReference type="ARBA" id="ARBA00004123"/>
    </source>
</evidence>
<dbReference type="InterPro" id="IPR044822">
    <property type="entry name" value="Myb_DNA-bind_4"/>
</dbReference>
<dbReference type="Gene3D" id="1.10.10.60">
    <property type="entry name" value="Homeodomain-like"/>
    <property type="match status" value="2"/>
</dbReference>
<dbReference type="Proteomes" id="UP001279734">
    <property type="component" value="Unassembled WGS sequence"/>
</dbReference>
<dbReference type="FunFam" id="1.10.10.60:FF:000061">
    <property type="entry name" value="Trihelix transcription factor GT-2"/>
    <property type="match status" value="1"/>
</dbReference>
<feature type="compositionally biased region" description="Acidic residues" evidence="7">
    <location>
        <begin position="586"/>
        <end position="606"/>
    </location>
</feature>
<feature type="domain" description="Myb-like" evidence="8">
    <location>
        <begin position="443"/>
        <end position="501"/>
    </location>
</feature>
<dbReference type="GO" id="GO:0006355">
    <property type="term" value="P:regulation of DNA-templated transcription"/>
    <property type="evidence" value="ECO:0007669"/>
    <property type="project" value="UniProtKB-ARBA"/>
</dbReference>
<feature type="region of interest" description="Disordered" evidence="7">
    <location>
        <begin position="196"/>
        <end position="263"/>
    </location>
</feature>
<feature type="region of interest" description="Disordered" evidence="7">
    <location>
        <begin position="366"/>
        <end position="442"/>
    </location>
</feature>
<evidence type="ECO:0000256" key="3">
    <source>
        <dbReference type="ARBA" id="ARBA00023015"/>
    </source>
</evidence>
<dbReference type="PANTHER" id="PTHR21654:SF59">
    <property type="entry name" value="TRIHELIX TRANSCRIPTION FACTOR DF1"/>
    <property type="match status" value="1"/>
</dbReference>
<dbReference type="PROSITE" id="PS50090">
    <property type="entry name" value="MYB_LIKE"/>
    <property type="match status" value="2"/>
</dbReference>
<sequence length="646" mass="71017">MLGTSSGLPGSSGNGATTSAAAHEGEGGGGGATEGSGGSSVMVGIGEEDNERGDDVGYRSPAGNRWPRQETLTLLKIRSDMDAIFRDSTLKGPLWEEVSRKMAELGYHRSGKKCKEKFENMYKYHKRTKDGRVGKSEAKTYRFFDQLEALDNHPSPRLPLPPPPVHEAVPVSVSMPPATVATAAQTTVPLITPTSVSIPHSHQINPINPTPTPPTQQPLQPQPGYVLNQPHPLSHMSSHPIPSSLSSSPSSSSSTSSDKEILGRRKRKRKWKYFFERLINEVTDKQKELQKKFFEAIEKREHDRMVREEAWKLQEVARLNREQEILSQERSMAAAKDAALITFLQKLSEQQQIPLPLPFSAELQGQNQTNVRPSPSPSPAAPPQQSQPQAAMVQEAPSQPPPKPPPELPPAPSLSQLPPPHSGGDAPKTSKEENLSLNPVSSSRWPKAEVQVLIKLRTCLDQKYQEGGPKGPLWEEISASMRKLGYNRNAKRCKEKWENINKYFKKVKESNKKRPEYSKTCPYFHELDALYREKNKLLGISFNPNNGIQPLPLPEGAGSMAQPIMALPEQQWPLPLSAEDPGSDSVDTDQEEDDDNGEEDEDDDQGYEVVGKINSAASAGVSEAGGTAAAAMERTKKSTSKIYFTG</sequence>
<proteinExistence type="predicted"/>
<evidence type="ECO:0000256" key="6">
    <source>
        <dbReference type="ARBA" id="ARBA00023242"/>
    </source>
</evidence>
<evidence type="ECO:0000256" key="2">
    <source>
        <dbReference type="ARBA" id="ARBA00022737"/>
    </source>
</evidence>
<keyword evidence="5" id="KW-0804">Transcription</keyword>
<dbReference type="Pfam" id="PF13837">
    <property type="entry name" value="Myb_DNA-bind_4"/>
    <property type="match status" value="2"/>
</dbReference>
<feature type="compositionally biased region" description="Low complexity" evidence="7">
    <location>
        <begin position="230"/>
        <end position="256"/>
    </location>
</feature>
<reference evidence="9" key="1">
    <citation type="submission" date="2023-05" db="EMBL/GenBank/DDBJ databases">
        <title>Nepenthes gracilis genome sequencing.</title>
        <authorList>
            <person name="Fukushima K."/>
        </authorList>
    </citation>
    <scope>NUCLEOTIDE SEQUENCE</scope>
    <source>
        <strain evidence="9">SING2019-196</strain>
    </source>
</reference>
<feature type="region of interest" description="Disordered" evidence="7">
    <location>
        <begin position="574"/>
        <end position="646"/>
    </location>
</feature>
<dbReference type="GO" id="GO:0005634">
    <property type="term" value="C:nucleus"/>
    <property type="evidence" value="ECO:0007669"/>
    <property type="project" value="UniProtKB-SubCell"/>
</dbReference>
<evidence type="ECO:0000256" key="7">
    <source>
        <dbReference type="SAM" id="MobiDB-lite"/>
    </source>
</evidence>
<feature type="compositionally biased region" description="Low complexity" evidence="7">
    <location>
        <begin position="615"/>
        <end position="631"/>
    </location>
</feature>
<feature type="compositionally biased region" description="Low complexity" evidence="7">
    <location>
        <begin position="1"/>
        <end position="22"/>
    </location>
</feature>
<keyword evidence="4" id="KW-0238">DNA-binding</keyword>
<dbReference type="PANTHER" id="PTHR21654">
    <property type="entry name" value="FI21293P1"/>
    <property type="match status" value="1"/>
</dbReference>
<comment type="subcellular location">
    <subcellularLocation>
        <location evidence="1">Nucleus</location>
    </subcellularLocation>
</comment>
<keyword evidence="3" id="KW-0805">Transcription regulation</keyword>
<evidence type="ECO:0000256" key="5">
    <source>
        <dbReference type="ARBA" id="ARBA00023163"/>
    </source>
</evidence>
<feature type="region of interest" description="Disordered" evidence="7">
    <location>
        <begin position="1"/>
        <end position="65"/>
    </location>
</feature>
<dbReference type="EMBL" id="BSYO01000017">
    <property type="protein sequence ID" value="GMH17107.1"/>
    <property type="molecule type" value="Genomic_DNA"/>
</dbReference>
<evidence type="ECO:0000256" key="4">
    <source>
        <dbReference type="ARBA" id="ARBA00023125"/>
    </source>
</evidence>
<dbReference type="CDD" id="cd12203">
    <property type="entry name" value="GT1"/>
    <property type="match status" value="2"/>
</dbReference>
<organism evidence="9 10">
    <name type="scientific">Nepenthes gracilis</name>
    <name type="common">Slender pitcher plant</name>
    <dbReference type="NCBI Taxonomy" id="150966"/>
    <lineage>
        <taxon>Eukaryota</taxon>
        <taxon>Viridiplantae</taxon>
        <taxon>Streptophyta</taxon>
        <taxon>Embryophyta</taxon>
        <taxon>Tracheophyta</taxon>
        <taxon>Spermatophyta</taxon>
        <taxon>Magnoliopsida</taxon>
        <taxon>eudicotyledons</taxon>
        <taxon>Gunneridae</taxon>
        <taxon>Pentapetalae</taxon>
        <taxon>Caryophyllales</taxon>
        <taxon>Nepenthaceae</taxon>
        <taxon>Nepenthes</taxon>
    </lineage>
</organism>
<evidence type="ECO:0000313" key="10">
    <source>
        <dbReference type="Proteomes" id="UP001279734"/>
    </source>
</evidence>
<protein>
    <recommendedName>
        <fullName evidence="8">Myb-like domain-containing protein</fullName>
    </recommendedName>
</protein>
<name>A0AAD3SU47_NEPGR</name>
<feature type="compositionally biased region" description="Gly residues" evidence="7">
    <location>
        <begin position="27"/>
        <end position="38"/>
    </location>
</feature>
<dbReference type="AlphaFoldDB" id="A0AAD3SU47"/>
<gene>
    <name evidence="9" type="ORF">Nepgr_018948</name>
</gene>
<accession>A0AAD3SU47</accession>